<dbReference type="Pfam" id="PF22458">
    <property type="entry name" value="RsmF-B_ferredox"/>
    <property type="match status" value="1"/>
</dbReference>
<evidence type="ECO:0000256" key="5">
    <source>
        <dbReference type="ARBA" id="ARBA00022490"/>
    </source>
</evidence>
<evidence type="ECO:0000256" key="12">
    <source>
        <dbReference type="ARBA" id="ARBA00031088"/>
    </source>
</evidence>
<dbReference type="GO" id="GO:0008649">
    <property type="term" value="F:rRNA methyltransferase activity"/>
    <property type="evidence" value="ECO:0007669"/>
    <property type="project" value="InterPro"/>
</dbReference>
<organism evidence="16 17">
    <name type="scientific">Bombilactobacillus mellis</name>
    <dbReference type="NCBI Taxonomy" id="1218508"/>
    <lineage>
        <taxon>Bacteria</taxon>
        <taxon>Bacillati</taxon>
        <taxon>Bacillota</taxon>
        <taxon>Bacilli</taxon>
        <taxon>Lactobacillales</taxon>
        <taxon>Lactobacillaceae</taxon>
        <taxon>Bombilactobacillus</taxon>
    </lineage>
</organism>
<dbReference type="PANTHER" id="PTHR22807:SF53">
    <property type="entry name" value="RIBOSOMAL RNA SMALL SUBUNIT METHYLTRANSFERASE B-RELATED"/>
    <property type="match status" value="1"/>
</dbReference>
<dbReference type="Pfam" id="PF01029">
    <property type="entry name" value="NusB"/>
    <property type="match status" value="1"/>
</dbReference>
<dbReference type="AlphaFoldDB" id="A0A0F4KS01"/>
<dbReference type="SUPFAM" id="SSF53335">
    <property type="entry name" value="S-adenosyl-L-methionine-dependent methyltransferases"/>
    <property type="match status" value="1"/>
</dbReference>
<feature type="domain" description="SAM-dependent MTase RsmB/NOP-type" evidence="15">
    <location>
        <begin position="173"/>
        <end position="448"/>
    </location>
</feature>
<evidence type="ECO:0000256" key="4">
    <source>
        <dbReference type="ARBA" id="ARBA00012140"/>
    </source>
</evidence>
<dbReference type="PATRIC" id="fig|1218508.4.peg.654"/>
<comment type="similarity">
    <text evidence="3 14">Belongs to the class I-like SAM-binding methyltransferase superfamily. RsmB/NOP family.</text>
</comment>
<dbReference type="RefSeq" id="WP_232297077.1">
    <property type="nucleotide sequence ID" value="NZ_JBHTHW010000003.1"/>
</dbReference>
<evidence type="ECO:0000313" key="17">
    <source>
        <dbReference type="Proteomes" id="UP000033695"/>
    </source>
</evidence>
<evidence type="ECO:0000256" key="2">
    <source>
        <dbReference type="ARBA" id="ARBA00004496"/>
    </source>
</evidence>
<dbReference type="NCBIfam" id="TIGR00563">
    <property type="entry name" value="rsmB"/>
    <property type="match status" value="1"/>
</dbReference>
<evidence type="ECO:0000256" key="6">
    <source>
        <dbReference type="ARBA" id="ARBA00022552"/>
    </source>
</evidence>
<reference evidence="16 17" key="1">
    <citation type="submission" date="2014-12" db="EMBL/GenBank/DDBJ databases">
        <title>Comparative genomics of the lactic acid bacteria isolated from the honey bee gut.</title>
        <authorList>
            <person name="Ellegaard K.M."/>
            <person name="Tamarit D."/>
            <person name="Javelind E."/>
            <person name="Olofsson T."/>
            <person name="Andersson S.G."/>
            <person name="Vasquez A."/>
        </authorList>
    </citation>
    <scope>NUCLEOTIDE SEQUENCE [LARGE SCALE GENOMIC DNA]</scope>
    <source>
        <strain evidence="16 17">Hon2</strain>
    </source>
</reference>
<dbReference type="NCBIfam" id="NF011494">
    <property type="entry name" value="PRK14902.1"/>
    <property type="match status" value="1"/>
</dbReference>
<dbReference type="InterPro" id="IPR049560">
    <property type="entry name" value="MeTrfase_RsmB-F_NOP2_cat"/>
</dbReference>
<evidence type="ECO:0000256" key="13">
    <source>
        <dbReference type="ARBA" id="ARBA00047283"/>
    </source>
</evidence>
<dbReference type="InterPro" id="IPR001678">
    <property type="entry name" value="MeTrfase_RsmB-F_NOP2_dom"/>
</dbReference>
<dbReference type="InterPro" id="IPR023267">
    <property type="entry name" value="RCMT"/>
</dbReference>
<keyword evidence="9 14" id="KW-0949">S-adenosyl-L-methionine</keyword>
<dbReference type="InterPro" id="IPR054728">
    <property type="entry name" value="RsmB-like_ferredoxin"/>
</dbReference>
<dbReference type="PROSITE" id="PS01153">
    <property type="entry name" value="NOL1_NOP2_SUN"/>
    <property type="match status" value="1"/>
</dbReference>
<keyword evidence="6" id="KW-0698">rRNA processing</keyword>
<comment type="catalytic activity">
    <reaction evidence="13">
        <text>cytidine(967) in 16S rRNA + S-adenosyl-L-methionine = 5-methylcytidine(967) in 16S rRNA + S-adenosyl-L-homocysteine + H(+)</text>
        <dbReference type="Rhea" id="RHEA:42748"/>
        <dbReference type="Rhea" id="RHEA-COMP:10219"/>
        <dbReference type="Rhea" id="RHEA-COMP:10220"/>
        <dbReference type="ChEBI" id="CHEBI:15378"/>
        <dbReference type="ChEBI" id="CHEBI:57856"/>
        <dbReference type="ChEBI" id="CHEBI:59789"/>
        <dbReference type="ChEBI" id="CHEBI:74483"/>
        <dbReference type="ChEBI" id="CHEBI:82748"/>
        <dbReference type="EC" id="2.1.1.176"/>
    </reaction>
</comment>
<dbReference type="InterPro" id="IPR004573">
    <property type="entry name" value="rRNA_ssu_MeTfrase_B"/>
</dbReference>
<keyword evidence="17" id="KW-1185">Reference proteome</keyword>
<comment type="caution">
    <text evidence="16">The sequence shown here is derived from an EMBL/GenBank/DDBJ whole genome shotgun (WGS) entry which is preliminary data.</text>
</comment>
<gene>
    <name evidence="16" type="primary">sun</name>
    <name evidence="16" type="ORF">JG29_06390</name>
</gene>
<sequence length="455" mass="51043">MANKSFKNNPRYEAMQILNQVLNGGGYSNILINQCLSQRQLTTADQHLLVNLVYGVLQHKLTLDYFLEKYLQRQKHLQSWVQNLLRLSVYQMYYLDRIPDRAIFFEATQIAKAIGGQKVAGLITAVLRNLQRDGWRSLTELSPLEHLSITASVPTWIIQSLKQQVGWQKTEKILTSLNQPPQISVRVNTNKITPKQLQTELEHDGFQVHPSQVSPGGLIIDKGSIIDSQWFQAGYCTMQDESSMLVAPALQVQKGMNILDACAAPGGKTTHIATYLNNSQGQITALDLHAPKLHLIEQNAQRLGVQQYITTKALDARQAGQEFSPQSFQRILVDAPCSGLGLLRRKPEIRYAKKATDLQQLAQIQLAILEAVAPLVAVQGILLYSTCTILAPENQQVVAKFLKKNPEFSIIPAVTDWPLTQVHRGQFIQIYPDDYQTDGFFIAALQKQSSTQVHQ</sequence>
<dbReference type="GO" id="GO:0005737">
    <property type="term" value="C:cytoplasm"/>
    <property type="evidence" value="ECO:0007669"/>
    <property type="project" value="UniProtKB-SubCell"/>
</dbReference>
<evidence type="ECO:0000256" key="11">
    <source>
        <dbReference type="ARBA" id="ARBA00030399"/>
    </source>
</evidence>
<dbReference type="Gene3D" id="3.40.50.150">
    <property type="entry name" value="Vaccinia Virus protein VP39"/>
    <property type="match status" value="1"/>
</dbReference>
<evidence type="ECO:0000256" key="1">
    <source>
        <dbReference type="ARBA" id="ARBA00002724"/>
    </source>
</evidence>
<dbReference type="PROSITE" id="PS51686">
    <property type="entry name" value="SAM_MT_RSMB_NOP"/>
    <property type="match status" value="1"/>
</dbReference>
<dbReference type="PRINTS" id="PR02008">
    <property type="entry name" value="RCMTFAMILY"/>
</dbReference>
<evidence type="ECO:0000256" key="3">
    <source>
        <dbReference type="ARBA" id="ARBA00007494"/>
    </source>
</evidence>
<evidence type="ECO:0000256" key="10">
    <source>
        <dbReference type="ARBA" id="ARBA00022884"/>
    </source>
</evidence>
<dbReference type="Gene3D" id="3.30.70.1170">
    <property type="entry name" value="Sun protein, domain 3"/>
    <property type="match status" value="1"/>
</dbReference>
<feature type="binding site" evidence="14">
    <location>
        <begin position="262"/>
        <end position="268"/>
    </location>
    <ligand>
        <name>S-adenosyl-L-methionine</name>
        <dbReference type="ChEBI" id="CHEBI:59789"/>
    </ligand>
</feature>
<comment type="function">
    <text evidence="1">Specifically methylates the cytosine at position 967 (m5C967) of 16S rRNA.</text>
</comment>
<dbReference type="EMBL" id="JXBZ01000005">
    <property type="protein sequence ID" value="KJY49185.1"/>
    <property type="molecule type" value="Genomic_DNA"/>
</dbReference>
<evidence type="ECO:0000256" key="9">
    <source>
        <dbReference type="ARBA" id="ARBA00022691"/>
    </source>
</evidence>
<dbReference type="InterPro" id="IPR006027">
    <property type="entry name" value="NusB_RsmB_TIM44"/>
</dbReference>
<name>A0A0F4KS01_9LACO</name>
<dbReference type="InterPro" id="IPR018314">
    <property type="entry name" value="RsmB/NOL1/NOP2-like_CS"/>
</dbReference>
<evidence type="ECO:0000313" key="16">
    <source>
        <dbReference type="EMBL" id="KJY49185.1"/>
    </source>
</evidence>
<comment type="subcellular location">
    <subcellularLocation>
        <location evidence="2">Cytoplasm</location>
    </subcellularLocation>
</comment>
<dbReference type="PANTHER" id="PTHR22807">
    <property type="entry name" value="NOP2 YEAST -RELATED NOL1/NOP2/FMU SUN DOMAIN-CONTAINING"/>
    <property type="match status" value="1"/>
</dbReference>
<dbReference type="FunFam" id="3.40.50.150:FF:000022">
    <property type="entry name" value="Ribosomal RNA small subunit methyltransferase B"/>
    <property type="match status" value="1"/>
</dbReference>
<feature type="binding site" evidence="14">
    <location>
        <position position="334"/>
    </location>
    <ligand>
        <name>S-adenosyl-L-methionine</name>
        <dbReference type="ChEBI" id="CHEBI:59789"/>
    </ligand>
</feature>
<evidence type="ECO:0000259" key="15">
    <source>
        <dbReference type="PROSITE" id="PS51686"/>
    </source>
</evidence>
<dbReference type="GO" id="GO:0006355">
    <property type="term" value="P:regulation of DNA-templated transcription"/>
    <property type="evidence" value="ECO:0007669"/>
    <property type="project" value="InterPro"/>
</dbReference>
<dbReference type="InterPro" id="IPR035926">
    <property type="entry name" value="NusB-like_sf"/>
</dbReference>
<keyword evidence="5" id="KW-0963">Cytoplasm</keyword>
<evidence type="ECO:0000256" key="14">
    <source>
        <dbReference type="PROSITE-ProRule" id="PRU01023"/>
    </source>
</evidence>
<proteinExistence type="inferred from homology"/>
<dbReference type="Pfam" id="PF01189">
    <property type="entry name" value="Methyltr_RsmB-F"/>
    <property type="match status" value="1"/>
</dbReference>
<dbReference type="STRING" id="1218508.JG29_06390"/>
<dbReference type="CDD" id="cd02440">
    <property type="entry name" value="AdoMet_MTases"/>
    <property type="match status" value="1"/>
</dbReference>
<dbReference type="EC" id="2.1.1.176" evidence="4"/>
<feature type="active site" description="Nucleophile" evidence="14">
    <location>
        <position position="387"/>
    </location>
</feature>
<protein>
    <recommendedName>
        <fullName evidence="4">16S rRNA (cytosine(967)-C(5))-methyltransferase</fullName>
        <ecNumber evidence="4">2.1.1.176</ecNumber>
    </recommendedName>
    <alternativeName>
        <fullName evidence="11">16S rRNA m5C967 methyltransferase</fullName>
    </alternativeName>
    <alternativeName>
        <fullName evidence="12">rRNA (cytosine-C(5)-)-methyltransferase RsmB</fullName>
    </alternativeName>
</protein>
<keyword evidence="10 14" id="KW-0694">RNA-binding</keyword>
<accession>A0A0F4KS01</accession>
<dbReference type="Proteomes" id="UP000033695">
    <property type="component" value="Unassembled WGS sequence"/>
</dbReference>
<feature type="binding site" evidence="14">
    <location>
        <position position="315"/>
    </location>
    <ligand>
        <name>S-adenosyl-L-methionine</name>
        <dbReference type="ChEBI" id="CHEBI:59789"/>
    </ligand>
</feature>
<dbReference type="Gene3D" id="1.10.940.10">
    <property type="entry name" value="NusB-like"/>
    <property type="match status" value="1"/>
</dbReference>
<dbReference type="InterPro" id="IPR029063">
    <property type="entry name" value="SAM-dependent_MTases_sf"/>
</dbReference>
<keyword evidence="7 14" id="KW-0489">Methyltransferase</keyword>
<dbReference type="FunFam" id="1.10.940.10:FF:000006">
    <property type="entry name" value="16S rRNA (Cytosine(967)-C(5))-methyltransferase RsmB"/>
    <property type="match status" value="1"/>
</dbReference>
<dbReference type="SUPFAM" id="SSF48013">
    <property type="entry name" value="NusB-like"/>
    <property type="match status" value="1"/>
</dbReference>
<dbReference type="HOGENOM" id="CLU_005316_0_1_9"/>
<evidence type="ECO:0000256" key="8">
    <source>
        <dbReference type="ARBA" id="ARBA00022679"/>
    </source>
</evidence>
<evidence type="ECO:0000256" key="7">
    <source>
        <dbReference type="ARBA" id="ARBA00022603"/>
    </source>
</evidence>
<feature type="binding site" evidence="14">
    <location>
        <position position="287"/>
    </location>
    <ligand>
        <name>S-adenosyl-L-methionine</name>
        <dbReference type="ChEBI" id="CHEBI:59789"/>
    </ligand>
</feature>
<dbReference type="GO" id="GO:0003723">
    <property type="term" value="F:RNA binding"/>
    <property type="evidence" value="ECO:0007669"/>
    <property type="project" value="UniProtKB-UniRule"/>
</dbReference>
<keyword evidence="8 14" id="KW-0808">Transferase</keyword>